<dbReference type="OrthoDB" id="5454634at2"/>
<keyword evidence="1" id="KW-0732">Signal</keyword>
<dbReference type="EMBL" id="CM001368">
    <property type="protein sequence ID" value="EHJ48458.1"/>
    <property type="molecule type" value="Genomic_DNA"/>
</dbReference>
<proteinExistence type="predicted"/>
<protein>
    <recommendedName>
        <fullName evidence="4">Lipoprotein</fullName>
    </recommendedName>
</protein>
<name>G7Q6X5_9BACT</name>
<accession>G7Q6X5</accession>
<dbReference type="eggNOG" id="ENOG50317WA">
    <property type="taxonomic scope" value="Bacteria"/>
</dbReference>
<evidence type="ECO:0000313" key="2">
    <source>
        <dbReference type="EMBL" id="EHJ48458.1"/>
    </source>
</evidence>
<keyword evidence="3" id="KW-1185">Reference proteome</keyword>
<gene>
    <name evidence="2" type="ORF">DFW101_2454</name>
</gene>
<evidence type="ECO:0000313" key="3">
    <source>
        <dbReference type="Proteomes" id="UP000004662"/>
    </source>
</evidence>
<evidence type="ECO:0000256" key="1">
    <source>
        <dbReference type="SAM" id="SignalP"/>
    </source>
</evidence>
<dbReference type="Proteomes" id="UP000004662">
    <property type="component" value="Chromosome"/>
</dbReference>
<evidence type="ECO:0008006" key="4">
    <source>
        <dbReference type="Google" id="ProtNLM"/>
    </source>
</evidence>
<sequence>MARVCMAALLALLLAGCAGNIANKAALGTEPTVYAKVLKEPDPLLLGCYLRSRPSEFNRPNSYQYCLVKKGDRYAVYYKWRDGKTMEQHEGWMPFTINGDRMISDTEPSTYLVKDGGVWHNYGGRSMLSRMVRE</sequence>
<reference evidence="3" key="1">
    <citation type="journal article" date="2015" name="Genome Announc.">
        <title>High-Quality Draft Genome Sequence of Desulfovibrio carbinoliphilus FW-101-2B, an Organic Acid-Oxidizing Sulfate-Reducing Bacterium Isolated from Uranium(VI)-Contaminated Groundwater.</title>
        <authorList>
            <person name="Ramsay B.D."/>
            <person name="Hwang C."/>
            <person name="Woo H.L."/>
            <person name="Carroll S.L."/>
            <person name="Lucas S."/>
            <person name="Han J."/>
            <person name="Lapidus A.L."/>
            <person name="Cheng J.F."/>
            <person name="Goodwin L.A."/>
            <person name="Pitluck S."/>
            <person name="Peters L."/>
            <person name="Chertkov O."/>
            <person name="Held B."/>
            <person name="Detter J.C."/>
            <person name="Han C.S."/>
            <person name="Tapia R."/>
            <person name="Land M.L."/>
            <person name="Hauser L.J."/>
            <person name="Kyrpides N.C."/>
            <person name="Ivanova N.N."/>
            <person name="Mikhailova N."/>
            <person name="Pagani I."/>
            <person name="Woyke T."/>
            <person name="Arkin A.P."/>
            <person name="Dehal P."/>
            <person name="Chivian D."/>
            <person name="Criddle C.S."/>
            <person name="Wu W."/>
            <person name="Chakraborty R."/>
            <person name="Hazen T.C."/>
            <person name="Fields M.W."/>
        </authorList>
    </citation>
    <scope>NUCLEOTIDE SEQUENCE [LARGE SCALE GENOMIC DNA]</scope>
    <source>
        <strain evidence="3">FW-101-2B</strain>
    </source>
</reference>
<dbReference type="PROSITE" id="PS51257">
    <property type="entry name" value="PROKAR_LIPOPROTEIN"/>
    <property type="match status" value="1"/>
</dbReference>
<dbReference type="RefSeq" id="WP_009181832.1">
    <property type="nucleotide sequence ID" value="NZ_CM001368.1"/>
</dbReference>
<organism evidence="2 3">
    <name type="scientific">Solidesulfovibrio carbinoliphilus subsp. oakridgensis</name>
    <dbReference type="NCBI Taxonomy" id="694327"/>
    <lineage>
        <taxon>Bacteria</taxon>
        <taxon>Pseudomonadati</taxon>
        <taxon>Thermodesulfobacteriota</taxon>
        <taxon>Desulfovibrionia</taxon>
        <taxon>Desulfovibrionales</taxon>
        <taxon>Desulfovibrionaceae</taxon>
        <taxon>Solidesulfovibrio</taxon>
    </lineage>
</organism>
<feature type="signal peptide" evidence="1">
    <location>
        <begin position="1"/>
        <end position="24"/>
    </location>
</feature>
<dbReference type="HOGENOM" id="CLU_1892868_0_0_7"/>
<dbReference type="AlphaFoldDB" id="G7Q6X5"/>
<feature type="chain" id="PRO_5003503314" description="Lipoprotein" evidence="1">
    <location>
        <begin position="25"/>
        <end position="134"/>
    </location>
</feature>